<feature type="domain" description="HpcH/HpaI aldolase/citrate lyase" evidence="7">
    <location>
        <begin position="10"/>
        <end position="229"/>
    </location>
</feature>
<evidence type="ECO:0000313" key="9">
    <source>
        <dbReference type="EMBL" id="RMI19671.1"/>
    </source>
</evidence>
<dbReference type="GO" id="GO:0016829">
    <property type="term" value="F:lyase activity"/>
    <property type="evidence" value="ECO:0007669"/>
    <property type="project" value="UniProtKB-KW"/>
</dbReference>
<dbReference type="InterPro" id="IPR015813">
    <property type="entry name" value="Pyrv/PenolPyrv_kinase-like_dom"/>
</dbReference>
<dbReference type="Gene3D" id="3.20.20.60">
    <property type="entry name" value="Phosphoenolpyruvate-binding domains"/>
    <property type="match status" value="1"/>
</dbReference>
<reference evidence="8 11" key="1">
    <citation type="submission" date="2018-09" db="EMBL/GenBank/DDBJ databases">
        <title>Roseomonas sp. nov., isolated from feces of Tibetan antelopes in the Qinghai-Tibet plateau, China.</title>
        <authorList>
            <person name="Tian Z."/>
        </authorList>
    </citation>
    <scope>NUCLEOTIDE SEQUENCE [LARGE SCALE GENOMIC DNA]</scope>
    <source>
        <strain evidence="9 10">Z23</strain>
        <strain evidence="8 11">Z24</strain>
    </source>
</reference>
<name>A0A3A9JHT8_9PROT</name>
<dbReference type="GO" id="GO:0000287">
    <property type="term" value="F:magnesium ion binding"/>
    <property type="evidence" value="ECO:0007669"/>
    <property type="project" value="TreeGrafter"/>
</dbReference>
<sequence length="308" mass="32352">MSARPHPVWRSGLFVPVNVERFLSRAHERGADAIQLDLEDSIAPADKADARGRVEGAVARLRREGRSDILVRINQPLEDAVRDLEVAVIPGVDAIMVTKVEGPDHLRLLDELVSRLEMRRSLPQGGVRFVALIEAPGPLAQAHAIAHSTARLVGLSLGAEDYATAIGGEPTAEVLMLPKQQILQAAKAAGLMALGTIGTVADYSDIEAYTKVVRRAASFGFVGASAIHPAQVPALNAGFSPSAEAVAEADRIVAMNREAAAQGRGSFALDGKMIDIPIVQRAEALLARAQAIAARAGAGNPARMAGAV</sequence>
<dbReference type="InterPro" id="IPR011206">
    <property type="entry name" value="Citrate_lyase_beta/mcl1/mcl2"/>
</dbReference>
<dbReference type="PANTHER" id="PTHR32308">
    <property type="entry name" value="LYASE BETA SUBUNIT, PUTATIVE (AFU_ORTHOLOGUE AFUA_4G13030)-RELATED"/>
    <property type="match status" value="1"/>
</dbReference>
<organism evidence="8 11">
    <name type="scientific">Teichococcus wenyumeiae</name>
    <dbReference type="NCBI Taxonomy" id="2478470"/>
    <lineage>
        <taxon>Bacteria</taxon>
        <taxon>Pseudomonadati</taxon>
        <taxon>Pseudomonadota</taxon>
        <taxon>Alphaproteobacteria</taxon>
        <taxon>Acetobacterales</taxon>
        <taxon>Roseomonadaceae</taxon>
        <taxon>Roseomonas</taxon>
    </lineage>
</organism>
<evidence type="ECO:0000313" key="10">
    <source>
        <dbReference type="Proteomes" id="UP000274097"/>
    </source>
</evidence>
<comment type="cofactor">
    <cofactor evidence="1">
        <name>Mg(2+)</name>
        <dbReference type="ChEBI" id="CHEBI:18420"/>
    </cofactor>
</comment>
<comment type="similarity">
    <text evidence="2">Belongs to the HpcH/HpaI aldolase family.</text>
</comment>
<feature type="binding site" evidence="5">
    <location>
        <position position="134"/>
    </location>
    <ligand>
        <name>substrate</name>
    </ligand>
</feature>
<evidence type="ECO:0000313" key="8">
    <source>
        <dbReference type="EMBL" id="RKK04095.1"/>
    </source>
</evidence>
<evidence type="ECO:0000256" key="5">
    <source>
        <dbReference type="PIRSR" id="PIRSR015582-1"/>
    </source>
</evidence>
<dbReference type="InterPro" id="IPR040442">
    <property type="entry name" value="Pyrv_kinase-like_dom_sf"/>
</dbReference>
<dbReference type="InParanoid" id="A0A3A9JHT8"/>
<dbReference type="SUPFAM" id="SSF51621">
    <property type="entry name" value="Phosphoenolpyruvate/pyruvate domain"/>
    <property type="match status" value="1"/>
</dbReference>
<evidence type="ECO:0000256" key="4">
    <source>
        <dbReference type="ARBA" id="ARBA00022842"/>
    </source>
</evidence>
<evidence type="ECO:0000313" key="11">
    <source>
        <dbReference type="Proteomes" id="UP000278036"/>
    </source>
</evidence>
<dbReference type="Proteomes" id="UP000274097">
    <property type="component" value="Unassembled WGS sequence"/>
</dbReference>
<dbReference type="GO" id="GO:0006107">
    <property type="term" value="P:oxaloacetate metabolic process"/>
    <property type="evidence" value="ECO:0007669"/>
    <property type="project" value="TreeGrafter"/>
</dbReference>
<comment type="caution">
    <text evidence="8">The sequence shown here is derived from an EMBL/GenBank/DDBJ whole genome shotgun (WGS) entry which is preliminary data.</text>
</comment>
<dbReference type="EMBL" id="RFLX01000017">
    <property type="protein sequence ID" value="RMI19671.1"/>
    <property type="molecule type" value="Genomic_DNA"/>
</dbReference>
<keyword evidence="10" id="KW-1185">Reference proteome</keyword>
<proteinExistence type="inferred from homology"/>
<dbReference type="InterPro" id="IPR005000">
    <property type="entry name" value="Aldolase/citrate-lyase_domain"/>
</dbReference>
<evidence type="ECO:0000256" key="1">
    <source>
        <dbReference type="ARBA" id="ARBA00001946"/>
    </source>
</evidence>
<dbReference type="OrthoDB" id="9800547at2"/>
<keyword evidence="3 6" id="KW-0479">Metal-binding</keyword>
<dbReference type="PANTHER" id="PTHR32308:SF0">
    <property type="entry name" value="HPCH_HPAI ALDOLASE_CITRATE LYASE DOMAIN-CONTAINING PROTEIN"/>
    <property type="match status" value="1"/>
</dbReference>
<dbReference type="PIRSF" id="PIRSF015582">
    <property type="entry name" value="Cit_lyase_B"/>
    <property type="match status" value="1"/>
</dbReference>
<gene>
    <name evidence="8" type="ORF">D6Z83_11070</name>
    <name evidence="9" type="ORF">EBE87_19575</name>
</gene>
<dbReference type="AlphaFoldDB" id="A0A3A9JHT8"/>
<evidence type="ECO:0000256" key="6">
    <source>
        <dbReference type="PIRSR" id="PIRSR015582-2"/>
    </source>
</evidence>
<feature type="binding site" evidence="5">
    <location>
        <position position="72"/>
    </location>
    <ligand>
        <name>substrate</name>
    </ligand>
</feature>
<protein>
    <submittedName>
        <fullName evidence="8">CoA ester lyase</fullName>
    </submittedName>
</protein>
<keyword evidence="8" id="KW-0456">Lyase</keyword>
<feature type="binding site" evidence="6">
    <location>
        <position position="161"/>
    </location>
    <ligand>
        <name>Mg(2+)</name>
        <dbReference type="ChEBI" id="CHEBI:18420"/>
    </ligand>
</feature>
<keyword evidence="4 6" id="KW-0460">Magnesium</keyword>
<dbReference type="Proteomes" id="UP000278036">
    <property type="component" value="Unassembled WGS sequence"/>
</dbReference>
<dbReference type="RefSeq" id="WP_120638376.1">
    <property type="nucleotide sequence ID" value="NZ_RAQU01000056.1"/>
</dbReference>
<dbReference type="Pfam" id="PF03328">
    <property type="entry name" value="HpcH_HpaI"/>
    <property type="match status" value="1"/>
</dbReference>
<feature type="binding site" evidence="6">
    <location>
        <position position="134"/>
    </location>
    <ligand>
        <name>Mg(2+)</name>
        <dbReference type="ChEBI" id="CHEBI:18420"/>
    </ligand>
</feature>
<evidence type="ECO:0000256" key="2">
    <source>
        <dbReference type="ARBA" id="ARBA00005568"/>
    </source>
</evidence>
<dbReference type="EMBL" id="RAQU01000056">
    <property type="protein sequence ID" value="RKK04095.1"/>
    <property type="molecule type" value="Genomic_DNA"/>
</dbReference>
<accession>A0A3A9JHT8</accession>
<evidence type="ECO:0000256" key="3">
    <source>
        <dbReference type="ARBA" id="ARBA00022723"/>
    </source>
</evidence>
<evidence type="ECO:0000259" key="7">
    <source>
        <dbReference type="Pfam" id="PF03328"/>
    </source>
</evidence>